<feature type="transmembrane region" description="Helical" evidence="7">
    <location>
        <begin position="270"/>
        <end position="287"/>
    </location>
</feature>
<dbReference type="EMBL" id="KV453843">
    <property type="protein sequence ID" value="ODV89773.1"/>
    <property type="molecule type" value="Genomic_DNA"/>
</dbReference>
<dbReference type="AlphaFoldDB" id="A0A1E4TDJ2"/>
<dbReference type="OrthoDB" id="4476201at2759"/>
<sequence length="576" mass="62757">MDPDAIHVIGHHDNLSDIDIDVEKINVTSVLSGHHAVLHTDHAITDDEARLAALGYKQEFRREFSVWSSFAVSFAVLGLLPSIASTMYFGLGYAGTAGISWGWIVSMIGVQAVASSMAEICSSMPTSGGLYYAVAVLAPPKWAPFASWITGWSNWIAQVTGAPSVDYSLASMIMSLAQMRNPDFTPETYQVYLLTLLIIFVHACISSLPTKWIARFNSMGTSLNIIFLFVCGIILLAANDRESVSDAPTKWNTNSYVWSDIHNQTEWPDGVAVLMSFIAILWTMSGYDAPFHLAEECTNAAVASPRAIVLTAGVGGTMGWLMNLIIAYTVVNIDEVILSDDLGQPWATYCRQVVGNDRAQVVVGLTIVAGFFMGQGCMVAASRVTYAYARDGCFPMSRFWRKVNTHSQTPVNAVFMNATIGALLCLLMFGGSTAIDAIFSVGAIAAYIAFATPTFVKVFFVGKKFRRGPWHLGPFSQPIGLLSCAWVTIMIPFLNFPQYKGADNTPDMMNWTCVVYGGSMGLAIVWFIIDARKWFRGPKVNIEDSMHSIVIEGEGPSEDGMESSLNDKDSAKVKSG</sequence>
<evidence type="ECO:0000313" key="9">
    <source>
        <dbReference type="Proteomes" id="UP000095023"/>
    </source>
</evidence>
<dbReference type="InterPro" id="IPR002293">
    <property type="entry name" value="AA/rel_permease1"/>
</dbReference>
<organism evidence="8 9">
    <name type="scientific">Tortispora caseinolytica NRRL Y-17796</name>
    <dbReference type="NCBI Taxonomy" id="767744"/>
    <lineage>
        <taxon>Eukaryota</taxon>
        <taxon>Fungi</taxon>
        <taxon>Dikarya</taxon>
        <taxon>Ascomycota</taxon>
        <taxon>Saccharomycotina</taxon>
        <taxon>Trigonopsidomycetes</taxon>
        <taxon>Trigonopsidales</taxon>
        <taxon>Trigonopsidaceae</taxon>
        <taxon>Tortispora</taxon>
    </lineage>
</organism>
<keyword evidence="2" id="KW-0813">Transport</keyword>
<dbReference type="Gene3D" id="1.20.1740.10">
    <property type="entry name" value="Amino acid/polyamine transporter I"/>
    <property type="match status" value="1"/>
</dbReference>
<reference evidence="9" key="1">
    <citation type="submission" date="2016-02" db="EMBL/GenBank/DDBJ databases">
        <title>Comparative genomics of biotechnologically important yeasts.</title>
        <authorList>
            <consortium name="DOE Joint Genome Institute"/>
            <person name="Riley R."/>
            <person name="Haridas S."/>
            <person name="Wolfe K.H."/>
            <person name="Lopes M.R."/>
            <person name="Hittinger C.T."/>
            <person name="Goker M."/>
            <person name="Salamov A."/>
            <person name="Wisecaver J."/>
            <person name="Long T.M."/>
            <person name="Aerts A.L."/>
            <person name="Barry K."/>
            <person name="Choi C."/>
            <person name="Clum A."/>
            <person name="Coughlan A.Y."/>
            <person name="Deshpande S."/>
            <person name="Douglass A.P."/>
            <person name="Hanson S.J."/>
            <person name="Klenk H.-P."/>
            <person name="Labutti K."/>
            <person name="Lapidus A."/>
            <person name="Lindquist E."/>
            <person name="Lipzen A."/>
            <person name="Meier-Kolthoff J.P."/>
            <person name="Ohm R.A."/>
            <person name="Otillar R.P."/>
            <person name="Pangilinan J."/>
            <person name="Peng Y."/>
            <person name="Rokas A."/>
            <person name="Rosa C.A."/>
            <person name="Scheuner C."/>
            <person name="Sibirny A.A."/>
            <person name="Slot J.C."/>
            <person name="Stielow J.B."/>
            <person name="Sun H."/>
            <person name="Kurtzman C.P."/>
            <person name="Blackwell M."/>
            <person name="Jeffries T.W."/>
            <person name="Grigoriev I.V."/>
        </authorList>
    </citation>
    <scope>NUCLEOTIDE SEQUENCE [LARGE SCALE GENOMIC DNA]</scope>
    <source>
        <strain evidence="9">NRRL Y-17796</strain>
    </source>
</reference>
<keyword evidence="3 7" id="KW-0812">Transmembrane</keyword>
<keyword evidence="4 7" id="KW-1133">Transmembrane helix</keyword>
<accession>A0A1E4TDJ2</accession>
<feature type="compositionally biased region" description="Basic and acidic residues" evidence="6">
    <location>
        <begin position="565"/>
        <end position="576"/>
    </location>
</feature>
<protein>
    <recommendedName>
        <fullName evidence="10">Amino acid permease/ SLC12A domain-containing protein</fullName>
    </recommendedName>
</protein>
<dbReference type="PANTHER" id="PTHR45649">
    <property type="entry name" value="AMINO-ACID PERMEASE BAT1"/>
    <property type="match status" value="1"/>
</dbReference>
<evidence type="ECO:0000256" key="3">
    <source>
        <dbReference type="ARBA" id="ARBA00022692"/>
    </source>
</evidence>
<feature type="transmembrane region" description="Helical" evidence="7">
    <location>
        <begin position="189"/>
        <end position="208"/>
    </location>
</feature>
<dbReference type="GO" id="GO:0016020">
    <property type="term" value="C:membrane"/>
    <property type="evidence" value="ECO:0007669"/>
    <property type="project" value="UniProtKB-SubCell"/>
</dbReference>
<dbReference type="PIRSF" id="PIRSF006060">
    <property type="entry name" value="AA_transporter"/>
    <property type="match status" value="1"/>
</dbReference>
<feature type="transmembrane region" description="Helical" evidence="7">
    <location>
        <begin position="101"/>
        <end position="118"/>
    </location>
</feature>
<evidence type="ECO:0000256" key="1">
    <source>
        <dbReference type="ARBA" id="ARBA00004141"/>
    </source>
</evidence>
<feature type="transmembrane region" description="Helical" evidence="7">
    <location>
        <begin position="130"/>
        <end position="149"/>
    </location>
</feature>
<feature type="transmembrane region" description="Helical" evidence="7">
    <location>
        <begin position="220"/>
        <end position="238"/>
    </location>
</feature>
<evidence type="ECO:0000256" key="4">
    <source>
        <dbReference type="ARBA" id="ARBA00022989"/>
    </source>
</evidence>
<feature type="region of interest" description="Disordered" evidence="6">
    <location>
        <begin position="553"/>
        <end position="576"/>
    </location>
</feature>
<proteinExistence type="predicted"/>
<dbReference type="FunFam" id="1.20.1740.10:FF:000046">
    <property type="entry name" value="Amino-acid permease, putative"/>
    <property type="match status" value="1"/>
</dbReference>
<feature type="transmembrane region" description="Helical" evidence="7">
    <location>
        <begin position="361"/>
        <end position="389"/>
    </location>
</feature>
<comment type="subcellular location">
    <subcellularLocation>
        <location evidence="1">Membrane</location>
        <topology evidence="1">Multi-pass membrane protein</topology>
    </subcellularLocation>
</comment>
<dbReference type="Pfam" id="PF13520">
    <property type="entry name" value="AA_permease_2"/>
    <property type="match status" value="1"/>
</dbReference>
<evidence type="ECO:0000256" key="6">
    <source>
        <dbReference type="SAM" id="MobiDB-lite"/>
    </source>
</evidence>
<feature type="transmembrane region" description="Helical" evidence="7">
    <location>
        <begin position="508"/>
        <end position="529"/>
    </location>
</feature>
<name>A0A1E4TDJ2_9ASCO</name>
<dbReference type="Proteomes" id="UP000095023">
    <property type="component" value="Unassembled WGS sequence"/>
</dbReference>
<feature type="transmembrane region" description="Helical" evidence="7">
    <location>
        <begin position="308"/>
        <end position="331"/>
    </location>
</feature>
<keyword evidence="9" id="KW-1185">Reference proteome</keyword>
<dbReference type="PANTHER" id="PTHR45649:SF29">
    <property type="entry name" value="AMINO ACID TRANSPORTER (EUROFUNG)"/>
    <property type="match status" value="1"/>
</dbReference>
<feature type="transmembrane region" description="Helical" evidence="7">
    <location>
        <begin position="410"/>
        <end position="431"/>
    </location>
</feature>
<evidence type="ECO:0000313" key="8">
    <source>
        <dbReference type="EMBL" id="ODV89773.1"/>
    </source>
</evidence>
<evidence type="ECO:0000256" key="2">
    <source>
        <dbReference type="ARBA" id="ARBA00022448"/>
    </source>
</evidence>
<evidence type="ECO:0000256" key="7">
    <source>
        <dbReference type="SAM" id="Phobius"/>
    </source>
</evidence>
<dbReference type="GO" id="GO:0015101">
    <property type="term" value="F:organic cation transmembrane transporter activity"/>
    <property type="evidence" value="ECO:0007669"/>
    <property type="project" value="UniProtKB-ARBA"/>
</dbReference>
<feature type="transmembrane region" description="Helical" evidence="7">
    <location>
        <begin position="66"/>
        <end position="89"/>
    </location>
</feature>
<feature type="transmembrane region" description="Helical" evidence="7">
    <location>
        <begin position="437"/>
        <end position="460"/>
    </location>
</feature>
<gene>
    <name evidence="8" type="ORF">CANCADRAFT_46176</name>
</gene>
<evidence type="ECO:0008006" key="10">
    <source>
        <dbReference type="Google" id="ProtNLM"/>
    </source>
</evidence>
<keyword evidence="5 7" id="KW-0472">Membrane</keyword>
<feature type="transmembrane region" description="Helical" evidence="7">
    <location>
        <begin position="472"/>
        <end position="496"/>
    </location>
</feature>
<evidence type="ECO:0000256" key="5">
    <source>
        <dbReference type="ARBA" id="ARBA00023136"/>
    </source>
</evidence>